<evidence type="ECO:0000256" key="1">
    <source>
        <dbReference type="SAM" id="MobiDB-lite"/>
    </source>
</evidence>
<proteinExistence type="predicted"/>
<protein>
    <submittedName>
        <fullName evidence="2">Uncharacterized protein</fullName>
    </submittedName>
</protein>
<dbReference type="AlphaFoldDB" id="A0AAN6ZEW6"/>
<evidence type="ECO:0000313" key="3">
    <source>
        <dbReference type="Proteomes" id="UP001304895"/>
    </source>
</evidence>
<feature type="compositionally biased region" description="Pro residues" evidence="1">
    <location>
        <begin position="9"/>
        <end position="26"/>
    </location>
</feature>
<name>A0AAN6ZEW6_9PEZI</name>
<accession>A0AAN6ZEW6</accession>
<evidence type="ECO:0000313" key="2">
    <source>
        <dbReference type="EMBL" id="KAK4134949.1"/>
    </source>
</evidence>
<feature type="compositionally biased region" description="Basic and acidic residues" evidence="1">
    <location>
        <begin position="197"/>
        <end position="206"/>
    </location>
</feature>
<organism evidence="2 3">
    <name type="scientific">Trichocladium antarcticum</name>
    <dbReference type="NCBI Taxonomy" id="1450529"/>
    <lineage>
        <taxon>Eukaryota</taxon>
        <taxon>Fungi</taxon>
        <taxon>Dikarya</taxon>
        <taxon>Ascomycota</taxon>
        <taxon>Pezizomycotina</taxon>
        <taxon>Sordariomycetes</taxon>
        <taxon>Sordariomycetidae</taxon>
        <taxon>Sordariales</taxon>
        <taxon>Chaetomiaceae</taxon>
        <taxon>Trichocladium</taxon>
    </lineage>
</organism>
<sequence>MAHRHPRSPTGPRPPSPSPPPFNLYPPEPDELVTDIQFITPSGNFTVPNALITPRYAQSWIPVHVARAVNQDMVELQQHETAHHLTARRHILVGFELGLLPGVPLLVRASVMEEPHGPVAGVSIILGRPFIERLCGGVERWMFLLHQRRQALDPRSPPRNAPEADNAFHLSPPTPAPTAASMPAIVVGTDSLATPDPDMRTAESDS</sequence>
<reference evidence="2" key="1">
    <citation type="journal article" date="2023" name="Mol. Phylogenet. Evol.">
        <title>Genome-scale phylogeny and comparative genomics of the fungal order Sordariales.</title>
        <authorList>
            <person name="Hensen N."/>
            <person name="Bonometti L."/>
            <person name="Westerberg I."/>
            <person name="Brannstrom I.O."/>
            <person name="Guillou S."/>
            <person name="Cros-Aarteil S."/>
            <person name="Calhoun S."/>
            <person name="Haridas S."/>
            <person name="Kuo A."/>
            <person name="Mondo S."/>
            <person name="Pangilinan J."/>
            <person name="Riley R."/>
            <person name="LaButti K."/>
            <person name="Andreopoulos B."/>
            <person name="Lipzen A."/>
            <person name="Chen C."/>
            <person name="Yan M."/>
            <person name="Daum C."/>
            <person name="Ng V."/>
            <person name="Clum A."/>
            <person name="Steindorff A."/>
            <person name="Ohm R.A."/>
            <person name="Martin F."/>
            <person name="Silar P."/>
            <person name="Natvig D.O."/>
            <person name="Lalanne C."/>
            <person name="Gautier V."/>
            <person name="Ament-Velasquez S.L."/>
            <person name="Kruys A."/>
            <person name="Hutchinson M.I."/>
            <person name="Powell A.J."/>
            <person name="Barry K."/>
            <person name="Miller A.N."/>
            <person name="Grigoriev I.V."/>
            <person name="Debuchy R."/>
            <person name="Gladieux P."/>
            <person name="Hiltunen Thoren M."/>
            <person name="Johannesson H."/>
        </authorList>
    </citation>
    <scope>NUCLEOTIDE SEQUENCE</scope>
    <source>
        <strain evidence="2">CBS 123565</strain>
    </source>
</reference>
<comment type="caution">
    <text evidence="2">The sequence shown here is derived from an EMBL/GenBank/DDBJ whole genome shotgun (WGS) entry which is preliminary data.</text>
</comment>
<feature type="region of interest" description="Disordered" evidence="1">
    <location>
        <begin position="1"/>
        <end position="26"/>
    </location>
</feature>
<keyword evidence="3" id="KW-1185">Reference proteome</keyword>
<feature type="region of interest" description="Disordered" evidence="1">
    <location>
        <begin position="152"/>
        <end position="206"/>
    </location>
</feature>
<dbReference type="Proteomes" id="UP001304895">
    <property type="component" value="Unassembled WGS sequence"/>
</dbReference>
<dbReference type="EMBL" id="MU853407">
    <property type="protein sequence ID" value="KAK4134949.1"/>
    <property type="molecule type" value="Genomic_DNA"/>
</dbReference>
<gene>
    <name evidence="2" type="ORF">BT67DRAFT_433756</name>
</gene>
<reference evidence="2" key="2">
    <citation type="submission" date="2023-05" db="EMBL/GenBank/DDBJ databases">
        <authorList>
            <consortium name="Lawrence Berkeley National Laboratory"/>
            <person name="Steindorff A."/>
            <person name="Hensen N."/>
            <person name="Bonometti L."/>
            <person name="Westerberg I."/>
            <person name="Brannstrom I.O."/>
            <person name="Guillou S."/>
            <person name="Cros-Aarteil S."/>
            <person name="Calhoun S."/>
            <person name="Haridas S."/>
            <person name="Kuo A."/>
            <person name="Mondo S."/>
            <person name="Pangilinan J."/>
            <person name="Riley R."/>
            <person name="Labutti K."/>
            <person name="Andreopoulos B."/>
            <person name="Lipzen A."/>
            <person name="Chen C."/>
            <person name="Yanf M."/>
            <person name="Daum C."/>
            <person name="Ng V."/>
            <person name="Clum A."/>
            <person name="Ohm R."/>
            <person name="Martin F."/>
            <person name="Silar P."/>
            <person name="Natvig D."/>
            <person name="Lalanne C."/>
            <person name="Gautier V."/>
            <person name="Ament-Velasquez S.L."/>
            <person name="Kruys A."/>
            <person name="Hutchinson M.I."/>
            <person name="Powell A.J."/>
            <person name="Barry K."/>
            <person name="Miller A.N."/>
            <person name="Grigoriev I.V."/>
            <person name="Debuchy R."/>
            <person name="Gladieux P."/>
            <person name="Thoren M.H."/>
            <person name="Johannesson H."/>
        </authorList>
    </citation>
    <scope>NUCLEOTIDE SEQUENCE</scope>
    <source>
        <strain evidence="2">CBS 123565</strain>
    </source>
</reference>